<name>A0A120G1X8_PSEFL</name>
<dbReference type="Proteomes" id="UP000061348">
    <property type="component" value="Unassembled WGS sequence"/>
</dbReference>
<organism evidence="1 2">
    <name type="scientific">Pseudomonas fluorescens</name>
    <dbReference type="NCBI Taxonomy" id="294"/>
    <lineage>
        <taxon>Bacteria</taxon>
        <taxon>Pseudomonadati</taxon>
        <taxon>Pseudomonadota</taxon>
        <taxon>Gammaproteobacteria</taxon>
        <taxon>Pseudomonadales</taxon>
        <taxon>Pseudomonadaceae</taxon>
        <taxon>Pseudomonas</taxon>
    </lineage>
</organism>
<evidence type="ECO:0000313" key="2">
    <source>
        <dbReference type="Proteomes" id="UP000061348"/>
    </source>
</evidence>
<proteinExistence type="predicted"/>
<gene>
    <name evidence="1" type="ORF">PFLmoz3_06064</name>
</gene>
<sequence length="29" mass="3561">MARYTNLCKRCWYETSDSEGYTRFVHELT</sequence>
<evidence type="ECO:0000313" key="1">
    <source>
        <dbReference type="EMBL" id="KWV78509.1"/>
    </source>
</evidence>
<protein>
    <submittedName>
        <fullName evidence="1">Uncharacterized protein</fullName>
    </submittedName>
</protein>
<accession>A0A120G1X8</accession>
<dbReference type="EMBL" id="LCYA01000242">
    <property type="protein sequence ID" value="KWV78509.1"/>
    <property type="molecule type" value="Genomic_DNA"/>
</dbReference>
<dbReference type="PATRIC" id="fig|294.194.peg.6731"/>
<reference evidence="1 2" key="1">
    <citation type="submission" date="2015-05" db="EMBL/GenBank/DDBJ databases">
        <title>A genomic and transcriptomic approach to investigate the blue pigment phenotype in Pseudomonas fluorescens.</title>
        <authorList>
            <person name="Andreani N.A."/>
            <person name="Cardazzo B."/>
        </authorList>
    </citation>
    <scope>NUCLEOTIDE SEQUENCE [LARGE SCALE GENOMIC DNA]</scope>
    <source>
        <strain evidence="1 2">Ps_22</strain>
    </source>
</reference>
<comment type="caution">
    <text evidence="1">The sequence shown here is derived from an EMBL/GenBank/DDBJ whole genome shotgun (WGS) entry which is preliminary data.</text>
</comment>
<dbReference type="AlphaFoldDB" id="A0A120G1X8"/>